<comment type="catalytic activity">
    <reaction evidence="1 4">
        <text>a 1,2-diacyl-sn-glycero-3-phospho-(1D-myo-inositol-4,5-bisphosphate) + H2O = 1D-myo-inositol 1,4,5-trisphosphate + a 1,2-diacyl-sn-glycerol + H(+)</text>
        <dbReference type="Rhea" id="RHEA:33179"/>
        <dbReference type="ChEBI" id="CHEBI:15377"/>
        <dbReference type="ChEBI" id="CHEBI:15378"/>
        <dbReference type="ChEBI" id="CHEBI:17815"/>
        <dbReference type="ChEBI" id="CHEBI:58456"/>
        <dbReference type="ChEBI" id="CHEBI:203600"/>
        <dbReference type="EC" id="3.1.4.11"/>
    </reaction>
</comment>
<evidence type="ECO:0000256" key="1">
    <source>
        <dbReference type="ARBA" id="ARBA00001195"/>
    </source>
</evidence>
<dbReference type="InterPro" id="IPR001711">
    <property type="entry name" value="PLipase_C_Pinositol-sp_Y"/>
</dbReference>
<dbReference type="SMART" id="SM00148">
    <property type="entry name" value="PLCXc"/>
    <property type="match status" value="1"/>
</dbReference>
<dbReference type="PROSITE" id="PS50007">
    <property type="entry name" value="PIPLC_X_DOMAIN"/>
    <property type="match status" value="1"/>
</dbReference>
<comment type="subcellular location">
    <subcellularLocation>
        <location evidence="2">Cell membrane</location>
        <topology evidence="2">Peripheral membrane protein</topology>
    </subcellularLocation>
</comment>
<dbReference type="SMART" id="SM00149">
    <property type="entry name" value="PLCYc"/>
    <property type="match status" value="1"/>
</dbReference>
<dbReference type="InterPro" id="IPR011992">
    <property type="entry name" value="EF-hand-dom_pair"/>
</dbReference>
<feature type="compositionally biased region" description="Basic and acidic residues" evidence="5">
    <location>
        <begin position="255"/>
        <end position="268"/>
    </location>
</feature>
<dbReference type="PROSITE" id="PS50008">
    <property type="entry name" value="PIPLC_Y_DOMAIN"/>
    <property type="match status" value="1"/>
</dbReference>
<evidence type="ECO:0000259" key="6">
    <source>
        <dbReference type="PROSITE" id="PS50004"/>
    </source>
</evidence>
<dbReference type="Proteomes" id="UP000827721">
    <property type="component" value="Unassembled WGS sequence"/>
</dbReference>
<comment type="caution">
    <text evidence="8">The sequence shown here is derived from an EMBL/GenBank/DDBJ whole genome shotgun (WGS) entry which is preliminary data.</text>
</comment>
<dbReference type="SUPFAM" id="SSF49562">
    <property type="entry name" value="C2 domain (Calcium/lipid-binding domain, CaLB)"/>
    <property type="match status" value="1"/>
</dbReference>
<evidence type="ECO:0000313" key="9">
    <source>
        <dbReference type="Proteomes" id="UP000827721"/>
    </source>
</evidence>
<evidence type="ECO:0000256" key="5">
    <source>
        <dbReference type="SAM" id="MobiDB-lite"/>
    </source>
</evidence>
<reference evidence="8 9" key="1">
    <citation type="submission" date="2021-02" db="EMBL/GenBank/DDBJ databases">
        <title>Plant Genome Project.</title>
        <authorList>
            <person name="Zhang R.-G."/>
        </authorList>
    </citation>
    <scope>NUCLEOTIDE SEQUENCE [LARGE SCALE GENOMIC DNA]</scope>
    <source>
        <tissue evidence="8">Leaves</tissue>
    </source>
</reference>
<keyword evidence="9" id="KW-1185">Reference proteome</keyword>
<accession>A0ABQ8H7J5</accession>
<dbReference type="Gene3D" id="3.20.20.190">
    <property type="entry name" value="Phosphatidylinositol (PI) phosphodiesterase"/>
    <property type="match status" value="1"/>
</dbReference>
<keyword evidence="4" id="KW-0442">Lipid degradation</keyword>
<dbReference type="PRINTS" id="PR00390">
    <property type="entry name" value="PHPHLIPASEC"/>
</dbReference>
<gene>
    <name evidence="8" type="ORF">JRO89_XS13G0099400</name>
</gene>
<evidence type="ECO:0000256" key="2">
    <source>
        <dbReference type="ARBA" id="ARBA00004202"/>
    </source>
</evidence>
<dbReference type="EC" id="3.1.4.11" evidence="4"/>
<dbReference type="CDD" id="cd08599">
    <property type="entry name" value="PI-PLCc_plant"/>
    <property type="match status" value="1"/>
</dbReference>
<dbReference type="Gene3D" id="1.10.238.10">
    <property type="entry name" value="EF-hand"/>
    <property type="match status" value="1"/>
</dbReference>
<dbReference type="SUPFAM" id="SSF51695">
    <property type="entry name" value="PLC-like phosphodiesterases"/>
    <property type="match status" value="1"/>
</dbReference>
<feature type="compositionally biased region" description="Acidic residues" evidence="5">
    <location>
        <begin position="283"/>
        <end position="299"/>
    </location>
</feature>
<proteinExistence type="predicted"/>
<dbReference type="Pfam" id="PF00388">
    <property type="entry name" value="PI-PLC-X"/>
    <property type="match status" value="1"/>
</dbReference>
<dbReference type="PROSITE" id="PS50004">
    <property type="entry name" value="C2"/>
    <property type="match status" value="1"/>
</dbReference>
<dbReference type="Gene3D" id="2.60.40.150">
    <property type="entry name" value="C2 domain"/>
    <property type="match status" value="1"/>
</dbReference>
<sequence length="577" mass="65653">MCVCFTRKFRVTEAEPPEDVKAAFRKYAEGGTHMTADQLRRFLAEVQGGGGDVAVSEAEKVVEQVLRTRHHLAKFTRNTLTLDDFHHYLFSADLNPPINDQVHQDMTAPLSHYFIYTGHNSYLTGNQLSSDCSDVPIIKALKRGVRVVELDIWPNSTKDDVHVLHGRTLTTPVELIKCLKSIKEHAFSASPYPVIITLEDHLTPDLQAKVAQMITETYGEMLFCPECECLQKFPSPEELKYRIIISTKPPKEYLKAKSKDTRNNSVRDSDEEEWGKEPAELTADQEDDEKSDSDSEDNDGFDHERQSEASNYKRLIAIHAGKPKGGLKEALKVELDKVRRLSLSEQSLEKATESHGTEVVRFTQKNVLRIYPKGTRFNSSNYKPLIGWMHGAQMVAFNMQGYGRALWLMHGMFRSNGGCGYVKKPDFLMNVGPDGKVFDPNEKLPVKKTLKVKVYMGDGWHLDFKQTHFDLYSPPDFYTRVGIAGVPADRVMKKTKAKEDNWTPVWEEEFTFPLTVPELALLRIEVHEYDMSEKDDFGGQTCLPVSELRPGIRAVPLCDRKGEKLNSVRLLMRFDFV</sequence>
<evidence type="ECO:0000259" key="7">
    <source>
        <dbReference type="PROSITE" id="PS50008"/>
    </source>
</evidence>
<dbReference type="CDD" id="cd00275">
    <property type="entry name" value="C2_PLC_like"/>
    <property type="match status" value="1"/>
</dbReference>
<dbReference type="InterPro" id="IPR015359">
    <property type="entry name" value="PLC_EF-hand-like"/>
</dbReference>
<evidence type="ECO:0000256" key="4">
    <source>
        <dbReference type="RuleBase" id="RU361133"/>
    </source>
</evidence>
<dbReference type="InterPro" id="IPR000909">
    <property type="entry name" value="PLipase_C_PInositol-sp_X_dom"/>
</dbReference>
<evidence type="ECO:0000256" key="3">
    <source>
        <dbReference type="ARBA" id="ARBA00023224"/>
    </source>
</evidence>
<feature type="domain" description="C2" evidence="6">
    <location>
        <begin position="430"/>
        <end position="559"/>
    </location>
</feature>
<evidence type="ECO:0000313" key="8">
    <source>
        <dbReference type="EMBL" id="KAH7549885.1"/>
    </source>
</evidence>
<dbReference type="InterPro" id="IPR000008">
    <property type="entry name" value="C2_dom"/>
</dbReference>
<dbReference type="Pfam" id="PF00387">
    <property type="entry name" value="PI-PLC-Y"/>
    <property type="match status" value="1"/>
</dbReference>
<dbReference type="Pfam" id="PF00168">
    <property type="entry name" value="C2"/>
    <property type="match status" value="1"/>
</dbReference>
<keyword evidence="4" id="KW-0443">Lipid metabolism</keyword>
<dbReference type="SMART" id="SM00239">
    <property type="entry name" value="C2"/>
    <property type="match status" value="1"/>
</dbReference>
<dbReference type="SUPFAM" id="SSF47473">
    <property type="entry name" value="EF-hand"/>
    <property type="match status" value="1"/>
</dbReference>
<dbReference type="InterPro" id="IPR001192">
    <property type="entry name" value="PI-PLC_fam"/>
</dbReference>
<name>A0ABQ8H7J5_9ROSI</name>
<dbReference type="PANTHER" id="PTHR10336">
    <property type="entry name" value="PHOSPHOINOSITIDE-SPECIFIC PHOSPHOLIPASE C FAMILY PROTEIN"/>
    <property type="match status" value="1"/>
</dbReference>
<dbReference type="InterPro" id="IPR035892">
    <property type="entry name" value="C2_domain_sf"/>
</dbReference>
<organism evidence="8 9">
    <name type="scientific">Xanthoceras sorbifolium</name>
    <dbReference type="NCBI Taxonomy" id="99658"/>
    <lineage>
        <taxon>Eukaryota</taxon>
        <taxon>Viridiplantae</taxon>
        <taxon>Streptophyta</taxon>
        <taxon>Embryophyta</taxon>
        <taxon>Tracheophyta</taxon>
        <taxon>Spermatophyta</taxon>
        <taxon>Magnoliopsida</taxon>
        <taxon>eudicotyledons</taxon>
        <taxon>Gunneridae</taxon>
        <taxon>Pentapetalae</taxon>
        <taxon>rosids</taxon>
        <taxon>malvids</taxon>
        <taxon>Sapindales</taxon>
        <taxon>Sapindaceae</taxon>
        <taxon>Xanthoceroideae</taxon>
        <taxon>Xanthoceras</taxon>
    </lineage>
</organism>
<dbReference type="PANTHER" id="PTHR10336:SF204">
    <property type="entry name" value="PHOSPHOINOSITIDE PHOSPHOLIPASE C 4-RELATED"/>
    <property type="match status" value="1"/>
</dbReference>
<dbReference type="InterPro" id="IPR017946">
    <property type="entry name" value="PLC-like_Pdiesterase_TIM-brl"/>
</dbReference>
<protein>
    <recommendedName>
        <fullName evidence="4">Phosphoinositide phospholipase C</fullName>
        <ecNumber evidence="4">3.1.4.11</ecNumber>
    </recommendedName>
</protein>
<dbReference type="EMBL" id="JAFEMO010000013">
    <property type="protein sequence ID" value="KAH7549885.1"/>
    <property type="molecule type" value="Genomic_DNA"/>
</dbReference>
<feature type="domain" description="PI-PLC Y-box" evidence="7">
    <location>
        <begin position="342"/>
        <end position="428"/>
    </location>
</feature>
<keyword evidence="3" id="KW-0807">Transducer</keyword>
<keyword evidence="4" id="KW-0378">Hydrolase</keyword>
<feature type="region of interest" description="Disordered" evidence="5">
    <location>
        <begin position="255"/>
        <end position="307"/>
    </location>
</feature>
<dbReference type="Pfam" id="PF09279">
    <property type="entry name" value="EF-hand_like"/>
    <property type="match status" value="1"/>
</dbReference>